<dbReference type="PANTHER" id="PTHR31353:SF1">
    <property type="entry name" value="PROTEIN FAM98B"/>
    <property type="match status" value="1"/>
</dbReference>
<dbReference type="Pfam" id="PF10239">
    <property type="entry name" value="DUF2465"/>
    <property type="match status" value="1"/>
</dbReference>
<protein>
    <submittedName>
        <fullName evidence="5">Protein FAM98B</fullName>
    </submittedName>
</protein>
<dbReference type="Proteomes" id="UP000272942">
    <property type="component" value="Unassembled WGS sequence"/>
</dbReference>
<dbReference type="InterPro" id="IPR018797">
    <property type="entry name" value="FAM98"/>
</dbReference>
<dbReference type="AlphaFoldDB" id="A0A183AQU3"/>
<reference evidence="3 4" key="2">
    <citation type="submission" date="2018-11" db="EMBL/GenBank/DDBJ databases">
        <authorList>
            <consortium name="Pathogen Informatics"/>
        </authorList>
    </citation>
    <scope>NUCLEOTIDE SEQUENCE [LARGE SCALE GENOMIC DNA]</scope>
    <source>
        <strain evidence="3 4">Egypt</strain>
    </source>
</reference>
<feature type="region of interest" description="Disordered" evidence="2">
    <location>
        <begin position="379"/>
        <end position="420"/>
    </location>
</feature>
<name>A0A183AQU3_9TREM</name>
<evidence type="ECO:0000313" key="4">
    <source>
        <dbReference type="Proteomes" id="UP000272942"/>
    </source>
</evidence>
<feature type="compositionally biased region" description="Basic residues" evidence="2">
    <location>
        <begin position="520"/>
        <end position="530"/>
    </location>
</feature>
<reference evidence="5" key="1">
    <citation type="submission" date="2016-06" db="UniProtKB">
        <authorList>
            <consortium name="WormBaseParasite"/>
        </authorList>
    </citation>
    <scope>IDENTIFICATION</scope>
</reference>
<dbReference type="GO" id="GO:0072669">
    <property type="term" value="C:tRNA-splicing ligase complex"/>
    <property type="evidence" value="ECO:0007669"/>
    <property type="project" value="TreeGrafter"/>
</dbReference>
<dbReference type="PANTHER" id="PTHR31353">
    <property type="entry name" value="FAM98"/>
    <property type="match status" value="1"/>
</dbReference>
<comment type="similarity">
    <text evidence="1">Belongs to the FAM98 family.</text>
</comment>
<dbReference type="WBParaSite" id="ECPE_0000935701-mRNA-1">
    <property type="protein sequence ID" value="ECPE_0000935701-mRNA-1"/>
    <property type="gene ID" value="ECPE_0000935701"/>
</dbReference>
<evidence type="ECO:0000256" key="2">
    <source>
        <dbReference type="SAM" id="MobiDB-lite"/>
    </source>
</evidence>
<evidence type="ECO:0000313" key="5">
    <source>
        <dbReference type="WBParaSite" id="ECPE_0000935701-mRNA-1"/>
    </source>
</evidence>
<dbReference type="OrthoDB" id="512356at2759"/>
<dbReference type="EMBL" id="UZAN01047233">
    <property type="protein sequence ID" value="VDP85175.1"/>
    <property type="molecule type" value="Genomic_DNA"/>
</dbReference>
<accession>A0A183AQU3</accession>
<feature type="compositionally biased region" description="Gly residues" evidence="2">
    <location>
        <begin position="502"/>
        <end position="513"/>
    </location>
</feature>
<organism evidence="5">
    <name type="scientific">Echinostoma caproni</name>
    <dbReference type="NCBI Taxonomy" id="27848"/>
    <lineage>
        <taxon>Eukaryota</taxon>
        <taxon>Metazoa</taxon>
        <taxon>Spiralia</taxon>
        <taxon>Lophotrochozoa</taxon>
        <taxon>Platyhelminthes</taxon>
        <taxon>Trematoda</taxon>
        <taxon>Digenea</taxon>
        <taxon>Plagiorchiida</taxon>
        <taxon>Echinostomata</taxon>
        <taxon>Echinostomatoidea</taxon>
        <taxon>Echinostomatidae</taxon>
        <taxon>Echinostoma</taxon>
    </lineage>
</organism>
<evidence type="ECO:0000313" key="3">
    <source>
        <dbReference type="EMBL" id="VDP85175.1"/>
    </source>
</evidence>
<proteinExistence type="inferred from homology"/>
<sequence length="530" mass="55647">MAPKYKNDLAKCYGLLKLDLNWKQTTEDVIHFSNALSVTTTQLAADHEEIHPIQKIDGIPISMSSYHLFLSLDAAKEQKLYDEVTQFLDKYGCPYPVLMNKAVPDRFTVSDNRMLLLRYFCTEILAQRKLASRPQSVRTDARISQAADEASAEISSDLTACLEVACNALGLSKPPNNVSVSELFTRLINTSTEAIKRCPPMHMGQPMIPLVGLSDRQWSQIARIAALLQQEYASRRATLLKRLDVTVQSFKWSDKAKTQLEAIAAVYNPLRTAMSISYFPGIPELLAVRDNMILRIEKTSGVTARQFTSCELNKVLIGKVPDRGGRAWELEPPPPEMPSFKQRQPERGRGGGYAGGGGGHGGGGGGGYAGGGGGYGGGGGRPDTGRGGGGGGSGRGGGGPGRGRGYGDYPGPNRGGGGGGGFGGGGGAGGGSYGGAYYTGGQQFRPPAPSAHLGGGDYITSQVAMDGLAQQFYGLTFEPGLGIGQAQGYAFQATNMPGNINYGGGGGYGGGGTYPAQRGRGGRGGRGRGR</sequence>
<keyword evidence="4" id="KW-1185">Reference proteome</keyword>
<feature type="region of interest" description="Disordered" evidence="2">
    <location>
        <begin position="502"/>
        <end position="530"/>
    </location>
</feature>
<feature type="region of interest" description="Disordered" evidence="2">
    <location>
        <begin position="324"/>
        <end position="358"/>
    </location>
</feature>
<evidence type="ECO:0000256" key="1">
    <source>
        <dbReference type="ARBA" id="ARBA00007218"/>
    </source>
</evidence>
<gene>
    <name evidence="3" type="ORF">ECPE_LOCUS9328</name>
</gene>